<dbReference type="Pfam" id="PF00702">
    <property type="entry name" value="Hydrolase"/>
    <property type="match status" value="1"/>
</dbReference>
<keyword evidence="2" id="KW-1185">Reference proteome</keyword>
<dbReference type="InterPro" id="IPR044924">
    <property type="entry name" value="HAD-SF_hydro_IA_REG-2-like_cap"/>
</dbReference>
<dbReference type="Gene3D" id="1.10.150.720">
    <property type="entry name" value="Haloacid dehalogenase-like hydrolase"/>
    <property type="match status" value="1"/>
</dbReference>
<dbReference type="PRINTS" id="PR00413">
    <property type="entry name" value="HADHALOGNASE"/>
</dbReference>
<dbReference type="SUPFAM" id="SSF56784">
    <property type="entry name" value="HAD-like"/>
    <property type="match status" value="1"/>
</dbReference>
<protein>
    <recommendedName>
        <fullName evidence="3">Haloacid dehalogenase-like hydrolase domain-containing protein 3</fullName>
    </recommendedName>
</protein>
<dbReference type="NCBIfam" id="TIGR02252">
    <property type="entry name" value="DREG-2"/>
    <property type="match status" value="1"/>
</dbReference>
<evidence type="ECO:0008006" key="3">
    <source>
        <dbReference type="Google" id="ProtNLM"/>
    </source>
</evidence>
<reference evidence="1" key="1">
    <citation type="submission" date="2020-06" db="EMBL/GenBank/DDBJ databases">
        <title>WGS assembly of Ceratodon purpureus strain R40.</title>
        <authorList>
            <person name="Carey S.B."/>
            <person name="Jenkins J."/>
            <person name="Shu S."/>
            <person name="Lovell J.T."/>
            <person name="Sreedasyam A."/>
            <person name="Maumus F."/>
            <person name="Tiley G.P."/>
            <person name="Fernandez-Pozo N."/>
            <person name="Barry K."/>
            <person name="Chen C."/>
            <person name="Wang M."/>
            <person name="Lipzen A."/>
            <person name="Daum C."/>
            <person name="Saski C.A."/>
            <person name="Payton A.C."/>
            <person name="Mcbreen J.C."/>
            <person name="Conrad R.E."/>
            <person name="Kollar L.M."/>
            <person name="Olsson S."/>
            <person name="Huttunen S."/>
            <person name="Landis J.B."/>
            <person name="Wickett N.J."/>
            <person name="Johnson M.G."/>
            <person name="Rensing S.A."/>
            <person name="Grimwood J."/>
            <person name="Schmutz J."/>
            <person name="Mcdaniel S.F."/>
        </authorList>
    </citation>
    <scope>NUCLEOTIDE SEQUENCE</scope>
    <source>
        <strain evidence="1">R40</strain>
    </source>
</reference>
<sequence length="283" mass="31670">MVRKSIIHAATSGGHALLKQAVRAPTQPLKCVTVDVTGTLMGYKGALGDYYCMAAKRAGLPCPDYERMHQGFEVAYKEMDQMYPCFGKIHNVPNQEWWRECVRKAFCEAGYDYTDKEFDAVFLRIYGIFGSSAPYEVYDDVIPFLRWVRAQGIVVGVLSNASYRYRDDILPQLGIKQGEEWDFGVFSGIEGVEKPNPEIFKIALSRAGSNIIPEQALHIGDSLRKDFVPAATLGMHALLLNRFDSKEARAAKETGVPVVTDLRQCQDYIVALREESKASQPIS</sequence>
<dbReference type="PANTHER" id="PTHR47105:SF1">
    <property type="entry name" value="OS06G0665100 PROTEIN"/>
    <property type="match status" value="1"/>
</dbReference>
<dbReference type="InterPro" id="IPR011949">
    <property type="entry name" value="HAD-SF_hydro_IA_REG-2-like"/>
</dbReference>
<dbReference type="Gene3D" id="3.40.50.1000">
    <property type="entry name" value="HAD superfamily/HAD-like"/>
    <property type="match status" value="1"/>
</dbReference>
<dbReference type="PANTHER" id="PTHR47105">
    <property type="entry name" value="OS02G0173600 PROTEIN"/>
    <property type="match status" value="1"/>
</dbReference>
<evidence type="ECO:0000313" key="2">
    <source>
        <dbReference type="Proteomes" id="UP000822688"/>
    </source>
</evidence>
<gene>
    <name evidence="1" type="ORF">KC19_8G103000</name>
</gene>
<dbReference type="Proteomes" id="UP000822688">
    <property type="component" value="Chromosome 8"/>
</dbReference>
<accession>A0A8T0H0U7</accession>
<dbReference type="AlphaFoldDB" id="A0A8T0H0U7"/>
<dbReference type="EMBL" id="CM026429">
    <property type="protein sequence ID" value="KAG0564345.1"/>
    <property type="molecule type" value="Genomic_DNA"/>
</dbReference>
<organism evidence="1 2">
    <name type="scientific">Ceratodon purpureus</name>
    <name type="common">Fire moss</name>
    <name type="synonym">Dicranum purpureum</name>
    <dbReference type="NCBI Taxonomy" id="3225"/>
    <lineage>
        <taxon>Eukaryota</taxon>
        <taxon>Viridiplantae</taxon>
        <taxon>Streptophyta</taxon>
        <taxon>Embryophyta</taxon>
        <taxon>Bryophyta</taxon>
        <taxon>Bryophytina</taxon>
        <taxon>Bryopsida</taxon>
        <taxon>Dicranidae</taxon>
        <taxon>Pseudoditrichales</taxon>
        <taxon>Ditrichaceae</taxon>
        <taxon>Ceratodon</taxon>
    </lineage>
</organism>
<comment type="caution">
    <text evidence="1">The sequence shown here is derived from an EMBL/GenBank/DDBJ whole genome shotgun (WGS) entry which is preliminary data.</text>
</comment>
<dbReference type="InterPro" id="IPR006439">
    <property type="entry name" value="HAD-SF_hydro_IA"/>
</dbReference>
<dbReference type="NCBIfam" id="TIGR01549">
    <property type="entry name" value="HAD-SF-IA-v1"/>
    <property type="match status" value="1"/>
</dbReference>
<dbReference type="InterPro" id="IPR023214">
    <property type="entry name" value="HAD_sf"/>
</dbReference>
<dbReference type="CDD" id="cd16415">
    <property type="entry name" value="HAD_dREG-2_like"/>
    <property type="match status" value="1"/>
</dbReference>
<name>A0A8T0H0U7_CERPU</name>
<evidence type="ECO:0000313" key="1">
    <source>
        <dbReference type="EMBL" id="KAG0564345.1"/>
    </source>
</evidence>
<dbReference type="InterPro" id="IPR036412">
    <property type="entry name" value="HAD-like_sf"/>
</dbReference>
<proteinExistence type="predicted"/>